<dbReference type="InterPro" id="IPR003593">
    <property type="entry name" value="AAA+_ATPase"/>
</dbReference>
<dbReference type="Pfam" id="PF13481">
    <property type="entry name" value="AAA_25"/>
    <property type="match status" value="1"/>
</dbReference>
<organism evidence="3">
    <name type="scientific">Ralstonia solanacearum</name>
    <name type="common">Pseudomonas solanacearum</name>
    <dbReference type="NCBI Taxonomy" id="305"/>
    <lineage>
        <taxon>Bacteria</taxon>
        <taxon>Pseudomonadati</taxon>
        <taxon>Pseudomonadota</taxon>
        <taxon>Betaproteobacteria</taxon>
        <taxon>Burkholderiales</taxon>
        <taxon>Burkholderiaceae</taxon>
        <taxon>Ralstonia</taxon>
        <taxon>Ralstonia solanacearum species complex</taxon>
    </lineage>
</organism>
<sequence length="441" mass="46801">MGLIESLVPATAEAQAAFEAAQAKRTSDAGHRLLLTCAADVVPEAIVWLWPGWLPAGKISILAGSPGTGKTTLALAMAAIVTMGDAWPDGSRMKKPGSVLIWSSEDDPADTLVPRLMAAGADLRRIHFAQSVADENGELQPFDPARDMHLLSNRLAEMGGADLLIVDPIVSAVSGDAHRVNDVRRNLQDLVNVAAAHRCAVLGISHFAKGTRGTSPAERVIGSQAFVALARMVLVAGKDEAAERRILARAKSNISPDDGGVSYSIEQVEAGVGITASRIVWGELIQGTAREILGDVEQDQNEERSLKDEARDFLSGLLADGPVNARELRKDADGAGFSWPTIHRAAAELGVEKRKLGMKEGWVWALPKISGSEDFSKISTLPTVKSSVGREIFGSGAGLRGAVSITRPEDFKVKGVRSSSQSSAGMPSAEVRHEEESEDEL</sequence>
<feature type="domain" description="AAA+ ATPase" evidence="2">
    <location>
        <begin position="56"/>
        <end position="240"/>
    </location>
</feature>
<evidence type="ECO:0000259" key="2">
    <source>
        <dbReference type="SMART" id="SM00382"/>
    </source>
</evidence>
<dbReference type="SMART" id="SM00382">
    <property type="entry name" value="AAA"/>
    <property type="match status" value="1"/>
</dbReference>
<dbReference type="InterPro" id="IPR027417">
    <property type="entry name" value="P-loop_NTPase"/>
</dbReference>
<accession>A0A0S4V428</accession>
<gene>
    <name evidence="3" type="ORF">RUN1985_v1_290019</name>
</gene>
<dbReference type="EMBL" id="LN899824">
    <property type="protein sequence ID" value="CUV28869.1"/>
    <property type="molecule type" value="Genomic_DNA"/>
</dbReference>
<evidence type="ECO:0000313" key="3">
    <source>
        <dbReference type="EMBL" id="CUV28869.1"/>
    </source>
</evidence>
<dbReference type="AlphaFoldDB" id="A0A0S4V428"/>
<reference evidence="3" key="1">
    <citation type="submission" date="2015-10" db="EMBL/GenBank/DDBJ databases">
        <authorList>
            <person name="Gilbert D.G."/>
        </authorList>
    </citation>
    <scope>NUCLEOTIDE SEQUENCE</scope>
    <source>
        <strain evidence="3">Phyl III-seqv23</strain>
    </source>
</reference>
<protein>
    <submittedName>
        <fullName evidence="3">Hypothethical protein</fullName>
    </submittedName>
</protein>
<proteinExistence type="predicted"/>
<dbReference type="SUPFAM" id="SSF52540">
    <property type="entry name" value="P-loop containing nucleoside triphosphate hydrolases"/>
    <property type="match status" value="1"/>
</dbReference>
<name>A0A0S4V428_RALSL</name>
<feature type="region of interest" description="Disordered" evidence="1">
    <location>
        <begin position="414"/>
        <end position="441"/>
    </location>
</feature>
<evidence type="ECO:0000256" key="1">
    <source>
        <dbReference type="SAM" id="MobiDB-lite"/>
    </source>
</evidence>
<dbReference type="Gene3D" id="3.40.50.300">
    <property type="entry name" value="P-loop containing nucleotide triphosphate hydrolases"/>
    <property type="match status" value="1"/>
</dbReference>